<evidence type="ECO:0000256" key="1">
    <source>
        <dbReference type="SAM" id="MobiDB-lite"/>
    </source>
</evidence>
<protein>
    <submittedName>
        <fullName evidence="2">Uncharacterized protein</fullName>
    </submittedName>
</protein>
<comment type="caution">
    <text evidence="2">The sequence shown here is derived from an EMBL/GenBank/DDBJ whole genome shotgun (WGS) entry which is preliminary data.</text>
</comment>
<accession>A0ABT6X042</accession>
<feature type="compositionally biased region" description="Low complexity" evidence="1">
    <location>
        <begin position="11"/>
        <end position="41"/>
    </location>
</feature>
<evidence type="ECO:0000313" key="2">
    <source>
        <dbReference type="EMBL" id="MDI6105376.1"/>
    </source>
</evidence>
<dbReference type="EMBL" id="JASCTH010000044">
    <property type="protein sequence ID" value="MDI6105376.1"/>
    <property type="molecule type" value="Genomic_DNA"/>
</dbReference>
<feature type="non-terminal residue" evidence="2">
    <location>
        <position position="1"/>
    </location>
</feature>
<feature type="region of interest" description="Disordered" evidence="1">
    <location>
        <begin position="1"/>
        <end position="160"/>
    </location>
</feature>
<proteinExistence type="predicted"/>
<keyword evidence="3" id="KW-1185">Reference proteome</keyword>
<dbReference type="Proteomes" id="UP001241758">
    <property type="component" value="Unassembled WGS sequence"/>
</dbReference>
<organism evidence="2 3">
    <name type="scientific">Actinoplanes sandaracinus</name>
    <dbReference type="NCBI Taxonomy" id="3045177"/>
    <lineage>
        <taxon>Bacteria</taxon>
        <taxon>Bacillati</taxon>
        <taxon>Actinomycetota</taxon>
        <taxon>Actinomycetes</taxon>
        <taxon>Micromonosporales</taxon>
        <taxon>Micromonosporaceae</taxon>
        <taxon>Actinoplanes</taxon>
    </lineage>
</organism>
<gene>
    <name evidence="2" type="ORF">QLQ12_43025</name>
</gene>
<sequence>TPPPPRRRLRGPPVQRPGVTAGLEVGGVVPAAPGLVGTVPASAVGAGPDRDRPVGVDAGDADGPAVVVPDPVGDAAPDSVGDAAPDFVGDAEGPEDGVTTAGPPGTTGSGSPEPGTRMTPSATAAIAAATGTGSHRHQRGRTRDTATVGGTPNRSRSCVI</sequence>
<evidence type="ECO:0000313" key="3">
    <source>
        <dbReference type="Proteomes" id="UP001241758"/>
    </source>
</evidence>
<feature type="compositionally biased region" description="Low complexity" evidence="1">
    <location>
        <begin position="55"/>
        <end position="78"/>
    </location>
</feature>
<feature type="compositionally biased region" description="Polar residues" evidence="1">
    <location>
        <begin position="148"/>
        <end position="160"/>
    </location>
</feature>
<feature type="compositionally biased region" description="Basic residues" evidence="1">
    <location>
        <begin position="1"/>
        <end position="10"/>
    </location>
</feature>
<name>A0ABT6X042_9ACTN</name>
<feature type="compositionally biased region" description="Low complexity" evidence="1">
    <location>
        <begin position="99"/>
        <end position="133"/>
    </location>
</feature>
<reference evidence="2 3" key="1">
    <citation type="submission" date="2023-05" db="EMBL/GenBank/DDBJ databases">
        <title>Actinoplanes sp. NEAU-A12 genome sequencing.</title>
        <authorList>
            <person name="Wang Z.-S."/>
        </authorList>
    </citation>
    <scope>NUCLEOTIDE SEQUENCE [LARGE SCALE GENOMIC DNA]</scope>
    <source>
        <strain evidence="2 3">NEAU-A12</strain>
    </source>
</reference>